<dbReference type="CDD" id="cd06433">
    <property type="entry name" value="GT_2_WfgS_like"/>
    <property type="match status" value="1"/>
</dbReference>
<gene>
    <name evidence="2" type="ORF">SAMN02927903_00175</name>
</gene>
<dbReference type="GO" id="GO:0016758">
    <property type="term" value="F:hexosyltransferase activity"/>
    <property type="evidence" value="ECO:0007669"/>
    <property type="project" value="UniProtKB-ARBA"/>
</dbReference>
<evidence type="ECO:0000313" key="3">
    <source>
        <dbReference type="Proteomes" id="UP000199354"/>
    </source>
</evidence>
<dbReference type="InterPro" id="IPR029044">
    <property type="entry name" value="Nucleotide-diphossugar_trans"/>
</dbReference>
<dbReference type="InterPro" id="IPR001173">
    <property type="entry name" value="Glyco_trans_2-like"/>
</dbReference>
<keyword evidence="2" id="KW-0808">Transferase</keyword>
<name>A0A1G5AWE2_9FLAO</name>
<dbReference type="PANTHER" id="PTHR22916">
    <property type="entry name" value="GLYCOSYLTRANSFERASE"/>
    <property type="match status" value="1"/>
</dbReference>
<dbReference type="OrthoDB" id="9788101at2"/>
<dbReference type="Gene3D" id="3.90.550.10">
    <property type="entry name" value="Spore Coat Polysaccharide Biosynthesis Protein SpsA, Chain A"/>
    <property type="match status" value="1"/>
</dbReference>
<dbReference type="Pfam" id="PF00535">
    <property type="entry name" value="Glycos_transf_2"/>
    <property type="match status" value="1"/>
</dbReference>
<reference evidence="2 3" key="1">
    <citation type="submission" date="2016-10" db="EMBL/GenBank/DDBJ databases">
        <authorList>
            <person name="de Groot N.N."/>
        </authorList>
    </citation>
    <scope>NUCLEOTIDE SEQUENCE [LARGE SCALE GENOMIC DNA]</scope>
    <source>
        <strain evidence="2 3">CGMCC 1.7031</strain>
    </source>
</reference>
<dbReference type="EMBL" id="FMVF01000002">
    <property type="protein sequence ID" value="SCX82164.1"/>
    <property type="molecule type" value="Genomic_DNA"/>
</dbReference>
<keyword evidence="3" id="KW-1185">Reference proteome</keyword>
<dbReference type="SUPFAM" id="SSF53448">
    <property type="entry name" value="Nucleotide-diphospho-sugar transferases"/>
    <property type="match status" value="1"/>
</dbReference>
<evidence type="ECO:0000259" key="1">
    <source>
        <dbReference type="Pfam" id="PF00535"/>
    </source>
</evidence>
<dbReference type="PANTHER" id="PTHR22916:SF67">
    <property type="entry name" value="COLANIC ACID BIOSYNTHESIS GLYCOSYL TRANSFERASE WCAE-RELATED"/>
    <property type="match status" value="1"/>
</dbReference>
<organism evidence="2 3">
    <name type="scientific">Flavobacterium caeni</name>
    <dbReference type="NCBI Taxonomy" id="490189"/>
    <lineage>
        <taxon>Bacteria</taxon>
        <taxon>Pseudomonadati</taxon>
        <taxon>Bacteroidota</taxon>
        <taxon>Flavobacteriia</taxon>
        <taxon>Flavobacteriales</taxon>
        <taxon>Flavobacteriaceae</taxon>
        <taxon>Flavobacterium</taxon>
    </lineage>
</organism>
<accession>A0A1G5AWE2</accession>
<sequence length="273" mass="31554">MPKFSIITINYNDHEGLKKTIGSVIGQTFKDYEFLVIDGDSTDGSKHILSQNASRITYAVSEPDSGVYNAMNKGIRAAKGEFIIFMNSGDLFHDPEVLAKADALIDGQHDIYYGDVIVKKPNSERHKTYPNKLTFAYFYTNALCHQATFIRRQLFFDHFLYNEDYKIYSDGEFFLYTICKIGVPYKHIDLTVAIYDFTGISSNPKYEKLHEDERMASIEKFFPQFADDYKVLSKLNAKRTKQLFHIENYPMAWKLTKGFMSLVLLFLPKIKKS</sequence>
<feature type="domain" description="Glycosyltransferase 2-like" evidence="1">
    <location>
        <begin position="5"/>
        <end position="131"/>
    </location>
</feature>
<dbReference type="STRING" id="490189.SAMN02927903_00175"/>
<dbReference type="RefSeq" id="WP_091140202.1">
    <property type="nucleotide sequence ID" value="NZ_FMVF01000002.1"/>
</dbReference>
<dbReference type="Proteomes" id="UP000199354">
    <property type="component" value="Unassembled WGS sequence"/>
</dbReference>
<protein>
    <submittedName>
        <fullName evidence="2">Glycosyltransferase involved in cell wall bisynthesis</fullName>
    </submittedName>
</protein>
<dbReference type="AlphaFoldDB" id="A0A1G5AWE2"/>
<evidence type="ECO:0000313" key="2">
    <source>
        <dbReference type="EMBL" id="SCX82164.1"/>
    </source>
</evidence>
<proteinExistence type="predicted"/>